<protein>
    <submittedName>
        <fullName evidence="1">Uncharacterized protein</fullName>
    </submittedName>
</protein>
<sequence>CRPRRWCRQATCRTQRCGTTWSKTPSSESSSVAWAASAIPPAAPSSPSTSCCQPVLVISGDPAHNLSHAFQQCFTKFSTLVMG</sequence>
<keyword evidence="2" id="KW-1185">Reference proteome</keyword>
<dbReference type="EnsemblPlants" id="TuG1812S0001562400.01.T01">
    <property type="protein sequence ID" value="TuG1812S0001562400.01.T01.s_cds27591"/>
    <property type="gene ID" value="TuG1812S0001562400.01"/>
</dbReference>
<evidence type="ECO:0000313" key="2">
    <source>
        <dbReference type="Proteomes" id="UP000015106"/>
    </source>
</evidence>
<dbReference type="Gramene" id="TuG1812S0001562400.01.T01">
    <property type="protein sequence ID" value="TuG1812S0001562400.01.T01.s_cds27591"/>
    <property type="gene ID" value="TuG1812S0001562400.01"/>
</dbReference>
<reference evidence="2" key="1">
    <citation type="journal article" date="2013" name="Nature">
        <title>Draft genome of the wheat A-genome progenitor Triticum urartu.</title>
        <authorList>
            <person name="Ling H.Q."/>
            <person name="Zhao S."/>
            <person name="Liu D."/>
            <person name="Wang J."/>
            <person name="Sun H."/>
            <person name="Zhang C."/>
            <person name="Fan H."/>
            <person name="Li D."/>
            <person name="Dong L."/>
            <person name="Tao Y."/>
            <person name="Gao C."/>
            <person name="Wu H."/>
            <person name="Li Y."/>
            <person name="Cui Y."/>
            <person name="Guo X."/>
            <person name="Zheng S."/>
            <person name="Wang B."/>
            <person name="Yu K."/>
            <person name="Liang Q."/>
            <person name="Yang W."/>
            <person name="Lou X."/>
            <person name="Chen J."/>
            <person name="Feng M."/>
            <person name="Jian J."/>
            <person name="Zhang X."/>
            <person name="Luo G."/>
            <person name="Jiang Y."/>
            <person name="Liu J."/>
            <person name="Wang Z."/>
            <person name="Sha Y."/>
            <person name="Zhang B."/>
            <person name="Wu H."/>
            <person name="Tang D."/>
            <person name="Shen Q."/>
            <person name="Xue P."/>
            <person name="Zou S."/>
            <person name="Wang X."/>
            <person name="Liu X."/>
            <person name="Wang F."/>
            <person name="Yang Y."/>
            <person name="An X."/>
            <person name="Dong Z."/>
            <person name="Zhang K."/>
            <person name="Zhang X."/>
            <person name="Luo M.C."/>
            <person name="Dvorak J."/>
            <person name="Tong Y."/>
            <person name="Wang J."/>
            <person name="Yang H."/>
            <person name="Li Z."/>
            <person name="Wang D."/>
            <person name="Zhang A."/>
            <person name="Wang J."/>
        </authorList>
    </citation>
    <scope>NUCLEOTIDE SEQUENCE</scope>
    <source>
        <strain evidence="2">cv. G1812</strain>
    </source>
</reference>
<reference evidence="1" key="2">
    <citation type="submission" date="2022-06" db="UniProtKB">
        <authorList>
            <consortium name="EnsemblPlants"/>
        </authorList>
    </citation>
    <scope>IDENTIFICATION</scope>
</reference>
<name>A0A8R7RC15_TRIUA</name>
<dbReference type="Proteomes" id="UP000015106">
    <property type="component" value="Unassembled WGS sequence"/>
</dbReference>
<proteinExistence type="predicted"/>
<dbReference type="AlphaFoldDB" id="A0A8R7RC15"/>
<evidence type="ECO:0000313" key="1">
    <source>
        <dbReference type="EnsemblPlants" id="TuG1812S0001562400.01.T01.s_cds27591"/>
    </source>
</evidence>
<accession>A0A8R7RC15</accession>
<organism evidence="1 2">
    <name type="scientific">Triticum urartu</name>
    <name type="common">Red wild einkorn</name>
    <name type="synonym">Crithodium urartu</name>
    <dbReference type="NCBI Taxonomy" id="4572"/>
    <lineage>
        <taxon>Eukaryota</taxon>
        <taxon>Viridiplantae</taxon>
        <taxon>Streptophyta</taxon>
        <taxon>Embryophyta</taxon>
        <taxon>Tracheophyta</taxon>
        <taxon>Spermatophyta</taxon>
        <taxon>Magnoliopsida</taxon>
        <taxon>Liliopsida</taxon>
        <taxon>Poales</taxon>
        <taxon>Poaceae</taxon>
        <taxon>BOP clade</taxon>
        <taxon>Pooideae</taxon>
        <taxon>Triticodae</taxon>
        <taxon>Triticeae</taxon>
        <taxon>Triticinae</taxon>
        <taxon>Triticum</taxon>
    </lineage>
</organism>